<feature type="region of interest" description="Disordered" evidence="1">
    <location>
        <begin position="94"/>
        <end position="126"/>
    </location>
</feature>
<feature type="compositionally biased region" description="Basic and acidic residues" evidence="1">
    <location>
        <begin position="106"/>
        <end position="124"/>
    </location>
</feature>
<organism evidence="2 3">
    <name type="scientific">Diploscapter pachys</name>
    <dbReference type="NCBI Taxonomy" id="2018661"/>
    <lineage>
        <taxon>Eukaryota</taxon>
        <taxon>Metazoa</taxon>
        <taxon>Ecdysozoa</taxon>
        <taxon>Nematoda</taxon>
        <taxon>Chromadorea</taxon>
        <taxon>Rhabditida</taxon>
        <taxon>Rhabditina</taxon>
        <taxon>Rhabditomorpha</taxon>
        <taxon>Rhabditoidea</taxon>
        <taxon>Rhabditidae</taxon>
        <taxon>Diploscapter</taxon>
    </lineage>
</organism>
<sequence length="154" mass="17481">MSPCNNNITQQSGEDNNSPLHHALVIYDKVMELETAIGIIYYPYALFITHQLKTSIQRVLNFVAFCASRYCAILSALSLSKFGHLLLKLKQRKKRGTGRRGVCGQKNDRVTEEEGEGEKTEQRKGTTMQGVLLSEMVIRERSVNVRNKDHDILE</sequence>
<protein>
    <submittedName>
        <fullName evidence="2">Uncharacterized protein</fullName>
    </submittedName>
</protein>
<accession>A0A2A2KQD5</accession>
<evidence type="ECO:0000313" key="3">
    <source>
        <dbReference type="Proteomes" id="UP000218231"/>
    </source>
</evidence>
<dbReference type="EMBL" id="LIAE01007949">
    <property type="protein sequence ID" value="PAV76140.1"/>
    <property type="molecule type" value="Genomic_DNA"/>
</dbReference>
<proteinExistence type="predicted"/>
<comment type="caution">
    <text evidence="2">The sequence shown here is derived from an EMBL/GenBank/DDBJ whole genome shotgun (WGS) entry which is preliminary data.</text>
</comment>
<gene>
    <name evidence="2" type="ORF">WR25_23440</name>
</gene>
<reference evidence="2 3" key="1">
    <citation type="journal article" date="2017" name="Curr. Biol.">
        <title>Genome architecture and evolution of a unichromosomal asexual nematode.</title>
        <authorList>
            <person name="Fradin H."/>
            <person name="Zegar C."/>
            <person name="Gutwein M."/>
            <person name="Lucas J."/>
            <person name="Kovtun M."/>
            <person name="Corcoran D."/>
            <person name="Baugh L.R."/>
            <person name="Kiontke K."/>
            <person name="Gunsalus K."/>
            <person name="Fitch D.H."/>
            <person name="Piano F."/>
        </authorList>
    </citation>
    <scope>NUCLEOTIDE SEQUENCE [LARGE SCALE GENOMIC DNA]</scope>
    <source>
        <strain evidence="2">PF1309</strain>
    </source>
</reference>
<dbReference type="Proteomes" id="UP000218231">
    <property type="component" value="Unassembled WGS sequence"/>
</dbReference>
<dbReference type="AlphaFoldDB" id="A0A2A2KQD5"/>
<name>A0A2A2KQD5_9BILA</name>
<evidence type="ECO:0000313" key="2">
    <source>
        <dbReference type="EMBL" id="PAV76140.1"/>
    </source>
</evidence>
<evidence type="ECO:0000256" key="1">
    <source>
        <dbReference type="SAM" id="MobiDB-lite"/>
    </source>
</evidence>
<keyword evidence="3" id="KW-1185">Reference proteome</keyword>